<accession>A0AAQ3U2S9</accession>
<reference evidence="1 2" key="1">
    <citation type="submission" date="2024-02" db="EMBL/GenBank/DDBJ databases">
        <title>High-quality chromosome-scale genome assembly of Pensacola bahiagrass (Paspalum notatum Flugge var. saurae).</title>
        <authorList>
            <person name="Vega J.M."/>
            <person name="Podio M."/>
            <person name="Orjuela J."/>
            <person name="Siena L.A."/>
            <person name="Pessino S.C."/>
            <person name="Combes M.C."/>
            <person name="Mariac C."/>
            <person name="Albertini E."/>
            <person name="Pupilli F."/>
            <person name="Ortiz J.P.A."/>
            <person name="Leblanc O."/>
        </authorList>
    </citation>
    <scope>NUCLEOTIDE SEQUENCE [LARGE SCALE GENOMIC DNA]</scope>
    <source>
        <strain evidence="1">R1</strain>
        <tissue evidence="1">Leaf</tissue>
    </source>
</reference>
<keyword evidence="2" id="KW-1185">Reference proteome</keyword>
<evidence type="ECO:0000313" key="2">
    <source>
        <dbReference type="Proteomes" id="UP001341281"/>
    </source>
</evidence>
<name>A0AAQ3U2S9_PASNO</name>
<protein>
    <submittedName>
        <fullName evidence="1">Uncharacterized protein</fullName>
    </submittedName>
</protein>
<sequence>MYMSTNPMLHHRPKHIKISLHFIPDKVALGDVKVHCIPLTSRYADIFTEGLPSPLFQKFKSSLHVQNYRVLQSTLTQSCLVFPNAPHYHSLASTLLCSILLYSLIWKLLMTFNRALSIMGFSFIGPPHRSEWSTLMLTGLAVLTHGNLPLAMAFFRRQSNLLVLQPTVSRSSAKAECRAGPTVLLNLASSASSSLISTRPSLGPPQSNVIISVQSISPPIQSKTSRLSTWRLTYISFVSMWPLDRLVSFMCSLQIVDIFTKVLPASVFMEFGSSLN</sequence>
<dbReference type="AlphaFoldDB" id="A0AAQ3U2S9"/>
<proteinExistence type="predicted"/>
<organism evidence="1 2">
    <name type="scientific">Paspalum notatum var. saurae</name>
    <dbReference type="NCBI Taxonomy" id="547442"/>
    <lineage>
        <taxon>Eukaryota</taxon>
        <taxon>Viridiplantae</taxon>
        <taxon>Streptophyta</taxon>
        <taxon>Embryophyta</taxon>
        <taxon>Tracheophyta</taxon>
        <taxon>Spermatophyta</taxon>
        <taxon>Magnoliopsida</taxon>
        <taxon>Liliopsida</taxon>
        <taxon>Poales</taxon>
        <taxon>Poaceae</taxon>
        <taxon>PACMAD clade</taxon>
        <taxon>Panicoideae</taxon>
        <taxon>Andropogonodae</taxon>
        <taxon>Paspaleae</taxon>
        <taxon>Paspalinae</taxon>
        <taxon>Paspalum</taxon>
    </lineage>
</organism>
<gene>
    <name evidence="1" type="ORF">U9M48_031295</name>
</gene>
<dbReference type="Proteomes" id="UP001341281">
    <property type="component" value="Chromosome 07"/>
</dbReference>
<dbReference type="EMBL" id="CP144751">
    <property type="protein sequence ID" value="WVZ84243.1"/>
    <property type="molecule type" value="Genomic_DNA"/>
</dbReference>
<feature type="non-terminal residue" evidence="1">
    <location>
        <position position="1"/>
    </location>
</feature>
<evidence type="ECO:0000313" key="1">
    <source>
        <dbReference type="EMBL" id="WVZ84243.1"/>
    </source>
</evidence>